<accession>A0A6J6TGN3</accession>
<dbReference type="AlphaFoldDB" id="A0A6J6TGN3"/>
<protein>
    <submittedName>
        <fullName evidence="3">Unannotated protein</fullName>
    </submittedName>
</protein>
<dbReference type="GO" id="GO:0006465">
    <property type="term" value="P:signal peptide processing"/>
    <property type="evidence" value="ECO:0007669"/>
    <property type="project" value="InterPro"/>
</dbReference>
<gene>
    <name evidence="3" type="ORF">UFOPK2844_00157</name>
</gene>
<dbReference type="InterPro" id="IPR019533">
    <property type="entry name" value="Peptidase_S26"/>
</dbReference>
<dbReference type="CDD" id="cd06530">
    <property type="entry name" value="S26_SPase_I"/>
    <property type="match status" value="1"/>
</dbReference>
<name>A0A6J6TGN3_9ZZZZ</name>
<dbReference type="GO" id="GO:0016020">
    <property type="term" value="C:membrane"/>
    <property type="evidence" value="ECO:0007669"/>
    <property type="project" value="InterPro"/>
</dbReference>
<organism evidence="3">
    <name type="scientific">freshwater metagenome</name>
    <dbReference type="NCBI Taxonomy" id="449393"/>
    <lineage>
        <taxon>unclassified sequences</taxon>
        <taxon>metagenomes</taxon>
        <taxon>ecological metagenomes</taxon>
    </lineage>
</organism>
<dbReference type="Pfam" id="PF10502">
    <property type="entry name" value="Peptidase_S26"/>
    <property type="match status" value="1"/>
</dbReference>
<dbReference type="InterPro" id="IPR019758">
    <property type="entry name" value="Pept_S26A_signal_pept_1_CS"/>
</dbReference>
<dbReference type="Gene3D" id="2.10.109.10">
    <property type="entry name" value="Umud Fragment, subunit A"/>
    <property type="match status" value="1"/>
</dbReference>
<evidence type="ECO:0000313" key="3">
    <source>
        <dbReference type="EMBL" id="CAB4746541.1"/>
    </source>
</evidence>
<dbReference type="EMBL" id="CAEZZG010000002">
    <property type="protein sequence ID" value="CAB4746541.1"/>
    <property type="molecule type" value="Genomic_DNA"/>
</dbReference>
<dbReference type="PROSITE" id="PS00761">
    <property type="entry name" value="SPASE_I_3"/>
    <property type="match status" value="1"/>
</dbReference>
<evidence type="ECO:0000259" key="2">
    <source>
        <dbReference type="Pfam" id="PF10502"/>
    </source>
</evidence>
<dbReference type="SUPFAM" id="SSF51306">
    <property type="entry name" value="LexA/Signal peptidase"/>
    <property type="match status" value="1"/>
</dbReference>
<feature type="domain" description="Peptidase S26" evidence="2">
    <location>
        <begin position="39"/>
        <end position="86"/>
    </location>
</feature>
<dbReference type="InterPro" id="IPR036286">
    <property type="entry name" value="LexA/Signal_pep-like_sf"/>
</dbReference>
<dbReference type="GO" id="GO:0004252">
    <property type="term" value="F:serine-type endopeptidase activity"/>
    <property type="evidence" value="ECO:0007669"/>
    <property type="project" value="InterPro"/>
</dbReference>
<sequence length="92" mass="10207">MAPTYNEGDWLLFIGLPANVKSLLGKVILIQRASGAGSDFLQIKRAIRIDGANIWVEGDNKESSTDSRSWGAISSDEIIGKLLFRYRKGPRR</sequence>
<evidence type="ECO:0000256" key="1">
    <source>
        <dbReference type="ARBA" id="ARBA00022801"/>
    </source>
</evidence>
<proteinExistence type="predicted"/>
<reference evidence="3" key="1">
    <citation type="submission" date="2020-05" db="EMBL/GenBank/DDBJ databases">
        <authorList>
            <person name="Chiriac C."/>
            <person name="Salcher M."/>
            <person name="Ghai R."/>
            <person name="Kavagutti S V."/>
        </authorList>
    </citation>
    <scope>NUCLEOTIDE SEQUENCE</scope>
</reference>
<keyword evidence="1" id="KW-0378">Hydrolase</keyword>